<dbReference type="Pfam" id="PF12499">
    <property type="entry name" value="DUF3707"/>
    <property type="match status" value="2"/>
</dbReference>
<evidence type="ECO:0000313" key="5">
    <source>
        <dbReference type="Proteomes" id="UP000650467"/>
    </source>
</evidence>
<proteinExistence type="predicted"/>
<comment type="caution">
    <text evidence="4">The sequence shown here is derived from an EMBL/GenBank/DDBJ whole genome shotgun (WGS) entry which is preliminary data.</text>
</comment>
<feature type="region of interest" description="Disordered" evidence="1">
    <location>
        <begin position="194"/>
        <end position="213"/>
    </location>
</feature>
<dbReference type="AlphaFoldDB" id="A0A835SL18"/>
<accession>A0A835SL18</accession>
<evidence type="ECO:0000256" key="2">
    <source>
        <dbReference type="SAM" id="SignalP"/>
    </source>
</evidence>
<protein>
    <recommendedName>
        <fullName evidence="3">Pherophorin domain-containing protein</fullName>
    </recommendedName>
</protein>
<dbReference type="PRINTS" id="PR01217">
    <property type="entry name" value="PRICHEXTENSN"/>
</dbReference>
<feature type="compositionally biased region" description="Pro residues" evidence="1">
    <location>
        <begin position="311"/>
        <end position="338"/>
    </location>
</feature>
<gene>
    <name evidence="4" type="ORF">HXX76_011280</name>
</gene>
<sequence length="645" mass="68889">MGRQQGALGLRALAIIAFSSLLLASGAAATQSGLYTEFPYCKCIKSPSAYKLADVVVAKGNSQYCFRLSAKVPAGCNNYCCNKADLKKIEFNVNSACDVFGSVVKATVNGVPTKVGTSFDQPSDGPAGSTVLRLTQLGLGLGSDGAEICITLAPGKNAPGCTTLEQLCVPPAGLPKGVCSAALFDSQNDCCPLSTPGIPSPPPPRPPPPPPPPSPPPPCMVCYTIEITGKPTPEPFPPKRYSADDCDVAATLIVEEMNAAIDAKDVKVISGFALESCEPETITVCASFFSSQEAKKIQPEVNAVLDALPRLLPPPPRPPPPSPPPPPPPRPPPPSPPPPPPPVCQACISFNIDDYPTFFWSDYLKKYYFNQGRCLDSLGMIAGDINDEAAQMGIKLAQPFTYTPANCGSSKWTTCGTFYTDADAKKMESWATSQANNVWMESITGPACSSYWKGWQFSITSTNSQCFNMGVSSRACAVDEVPFPTHTLCKKDQFSTPFALVPYVLESGKGRSNSTQLYCFQTFTVSGDQIVDPQNKCAKSTILNKIEFFADEAFRRAIMGVRVTPKGGKATWLASTWGAVGQTTFKVTPLDWSIDQASRGEICFELKDTVSIDDFCLGSEADTCHGSIFDNSMDCCPTYPSTLLA</sequence>
<name>A0A835SL18_CHLIN</name>
<dbReference type="OrthoDB" id="526970at2759"/>
<dbReference type="EMBL" id="JAEHOC010000032">
    <property type="protein sequence ID" value="KAG2429038.1"/>
    <property type="molecule type" value="Genomic_DNA"/>
</dbReference>
<dbReference type="Proteomes" id="UP000650467">
    <property type="component" value="Unassembled WGS sequence"/>
</dbReference>
<evidence type="ECO:0000313" key="4">
    <source>
        <dbReference type="EMBL" id="KAG2429038.1"/>
    </source>
</evidence>
<feature type="compositionally biased region" description="Pro residues" evidence="1">
    <location>
        <begin position="198"/>
        <end position="213"/>
    </location>
</feature>
<keyword evidence="2" id="KW-0732">Signal</keyword>
<evidence type="ECO:0000259" key="3">
    <source>
        <dbReference type="Pfam" id="PF12499"/>
    </source>
</evidence>
<feature type="region of interest" description="Disordered" evidence="1">
    <location>
        <begin position="308"/>
        <end position="338"/>
    </location>
</feature>
<feature type="signal peptide" evidence="2">
    <location>
        <begin position="1"/>
        <end position="29"/>
    </location>
</feature>
<feature type="domain" description="Pherophorin" evidence="3">
    <location>
        <begin position="483"/>
        <end position="637"/>
    </location>
</feature>
<dbReference type="InterPro" id="IPR024616">
    <property type="entry name" value="Pherophorin"/>
</dbReference>
<feature type="domain" description="Pherophorin" evidence="3">
    <location>
        <begin position="38"/>
        <end position="192"/>
    </location>
</feature>
<feature type="chain" id="PRO_5032677785" description="Pherophorin domain-containing protein" evidence="2">
    <location>
        <begin position="30"/>
        <end position="645"/>
    </location>
</feature>
<organism evidence="4 5">
    <name type="scientific">Chlamydomonas incerta</name>
    <dbReference type="NCBI Taxonomy" id="51695"/>
    <lineage>
        <taxon>Eukaryota</taxon>
        <taxon>Viridiplantae</taxon>
        <taxon>Chlorophyta</taxon>
        <taxon>core chlorophytes</taxon>
        <taxon>Chlorophyceae</taxon>
        <taxon>CS clade</taxon>
        <taxon>Chlamydomonadales</taxon>
        <taxon>Chlamydomonadaceae</taxon>
        <taxon>Chlamydomonas</taxon>
    </lineage>
</organism>
<reference evidence="4" key="1">
    <citation type="journal article" date="2020" name="bioRxiv">
        <title>Comparative genomics of Chlamydomonas.</title>
        <authorList>
            <person name="Craig R.J."/>
            <person name="Hasan A.R."/>
            <person name="Ness R.W."/>
            <person name="Keightley P.D."/>
        </authorList>
    </citation>
    <scope>NUCLEOTIDE SEQUENCE</scope>
    <source>
        <strain evidence="4">SAG 7.73</strain>
    </source>
</reference>
<evidence type="ECO:0000256" key="1">
    <source>
        <dbReference type="SAM" id="MobiDB-lite"/>
    </source>
</evidence>
<keyword evidence="5" id="KW-1185">Reference proteome</keyword>